<evidence type="ECO:0000256" key="2">
    <source>
        <dbReference type="ARBA" id="ARBA00022475"/>
    </source>
</evidence>
<dbReference type="Pfam" id="PF02687">
    <property type="entry name" value="FtsX"/>
    <property type="match status" value="2"/>
</dbReference>
<feature type="transmembrane region" description="Helical" evidence="6">
    <location>
        <begin position="21"/>
        <end position="40"/>
    </location>
</feature>
<comment type="caution">
    <text evidence="8">The sequence shown here is derived from an EMBL/GenBank/DDBJ whole genome shotgun (WGS) entry which is preliminary data.</text>
</comment>
<evidence type="ECO:0000256" key="5">
    <source>
        <dbReference type="ARBA" id="ARBA00023136"/>
    </source>
</evidence>
<dbReference type="EMBL" id="QGDL01000026">
    <property type="protein sequence ID" value="PWJ17992.1"/>
    <property type="molecule type" value="Genomic_DNA"/>
</dbReference>
<comment type="subcellular location">
    <subcellularLocation>
        <location evidence="1">Cell membrane</location>
        <topology evidence="1">Multi-pass membrane protein</topology>
    </subcellularLocation>
</comment>
<keyword evidence="4 6" id="KW-1133">Transmembrane helix</keyword>
<dbReference type="PANTHER" id="PTHR30287:SF1">
    <property type="entry name" value="INNER MEMBRANE PROTEIN"/>
    <property type="match status" value="1"/>
</dbReference>
<feature type="transmembrane region" description="Helical" evidence="6">
    <location>
        <begin position="69"/>
        <end position="94"/>
    </location>
</feature>
<dbReference type="AlphaFoldDB" id="A0A2Y9BL47"/>
<feature type="domain" description="ABC3 transporter permease C-terminal" evidence="7">
    <location>
        <begin position="75"/>
        <end position="192"/>
    </location>
</feature>
<sequence length="570" mass="63856">MKLIYKQLFKQVIKDKIFLSLLLLLTMLTSLSFFFVMGSIDGNIKILNSLQNLTANQQLYKSALNSNMILAYTFWLSLVSLSIVVFVMFFYRFFRTNKKQIGCIKTLGFKNSSLQFFFIAFTAVLSIWGAILGLLGGYVLSAILIRANTKTYDVTGLTKSISGFSLVIGLVVSTIIFCIVALLCYGFVRNKEAGSLLAGNSIQNRFPVTLKIADKISRIVPVHKRLSLRIALRKPLSILLLFVSVMSFNVCMILGQSLNISSAKIFNAQTTGHNYEYQIQYQEYKTTDMFSNVMMYIDSASTITINNYEIKCTVSGLYDINALYELQNKNNKLLTTPNAGYVYINPELSEIYGVKIGDILVVTIADEQHQFIVGEIAANAQTNHIYMNGEQLTEILDIPAGSYNGAFSADKLKGGTVTSKEQRIEELNRNSVSNKTSAVINQVTGVLVGIILIFLVLHISFQDNTHDILILSMLGHPTKYIRKLLIDVYLPVLWVVFVITLTPSILLARAIQNSLSVSTNDYMPFGINLFVLIIAFVLMNLIYYGVQAAFSLRIKKIIEKEEITDIIYAE</sequence>
<feature type="transmembrane region" description="Helical" evidence="6">
    <location>
        <begin position="488"/>
        <end position="511"/>
    </location>
</feature>
<keyword evidence="9" id="KW-1185">Reference proteome</keyword>
<accession>A0A2Y9BL47</accession>
<evidence type="ECO:0000256" key="1">
    <source>
        <dbReference type="ARBA" id="ARBA00004651"/>
    </source>
</evidence>
<feature type="transmembrane region" description="Helical" evidence="6">
    <location>
        <begin position="439"/>
        <end position="461"/>
    </location>
</feature>
<keyword evidence="3 6" id="KW-0812">Transmembrane</keyword>
<dbReference type="GO" id="GO:0005886">
    <property type="term" value="C:plasma membrane"/>
    <property type="evidence" value="ECO:0007669"/>
    <property type="project" value="UniProtKB-SubCell"/>
</dbReference>
<evidence type="ECO:0000313" key="9">
    <source>
        <dbReference type="Proteomes" id="UP000245845"/>
    </source>
</evidence>
<evidence type="ECO:0000256" key="6">
    <source>
        <dbReference type="SAM" id="Phobius"/>
    </source>
</evidence>
<feature type="transmembrane region" description="Helical" evidence="6">
    <location>
        <begin position="114"/>
        <end position="144"/>
    </location>
</feature>
<feature type="transmembrane region" description="Helical" evidence="6">
    <location>
        <begin position="236"/>
        <end position="255"/>
    </location>
</feature>
<evidence type="ECO:0000313" key="8">
    <source>
        <dbReference type="EMBL" id="PWJ17992.1"/>
    </source>
</evidence>
<keyword evidence="2" id="KW-1003">Cell membrane</keyword>
<dbReference type="InterPro" id="IPR038766">
    <property type="entry name" value="Membrane_comp_ABC_pdt"/>
</dbReference>
<reference evidence="8 9" key="1">
    <citation type="submission" date="2018-05" db="EMBL/GenBank/DDBJ databases">
        <title>The Hungate 1000. A catalogue of reference genomes from the rumen microbiome.</title>
        <authorList>
            <person name="Kelly W."/>
        </authorList>
    </citation>
    <scope>NUCLEOTIDE SEQUENCE [LARGE SCALE GENOMIC DNA]</scope>
    <source>
        <strain evidence="8 9">NLAE-zl-C242</strain>
    </source>
</reference>
<dbReference type="InterPro" id="IPR003838">
    <property type="entry name" value="ABC3_permease_C"/>
</dbReference>
<feature type="transmembrane region" description="Helical" evidence="6">
    <location>
        <begin position="523"/>
        <end position="546"/>
    </location>
</feature>
<dbReference type="RefSeq" id="WP_109733969.1">
    <property type="nucleotide sequence ID" value="NZ_BAAACK010000027.1"/>
</dbReference>
<evidence type="ECO:0000256" key="4">
    <source>
        <dbReference type="ARBA" id="ARBA00022989"/>
    </source>
</evidence>
<organism evidence="8 9">
    <name type="scientific">Faecalicatena orotica</name>
    <dbReference type="NCBI Taxonomy" id="1544"/>
    <lineage>
        <taxon>Bacteria</taxon>
        <taxon>Bacillati</taxon>
        <taxon>Bacillota</taxon>
        <taxon>Clostridia</taxon>
        <taxon>Lachnospirales</taxon>
        <taxon>Lachnospiraceae</taxon>
        <taxon>Faecalicatena</taxon>
    </lineage>
</organism>
<dbReference type="Proteomes" id="UP000245845">
    <property type="component" value="Unassembled WGS sequence"/>
</dbReference>
<evidence type="ECO:0000259" key="7">
    <source>
        <dbReference type="Pfam" id="PF02687"/>
    </source>
</evidence>
<dbReference type="OrthoDB" id="2934570at2"/>
<dbReference type="PANTHER" id="PTHR30287">
    <property type="entry name" value="MEMBRANE COMPONENT OF PREDICTED ABC SUPERFAMILY METABOLITE UPTAKE TRANSPORTER"/>
    <property type="match status" value="1"/>
</dbReference>
<evidence type="ECO:0000256" key="3">
    <source>
        <dbReference type="ARBA" id="ARBA00022692"/>
    </source>
</evidence>
<gene>
    <name evidence="8" type="ORF">A8806_1266</name>
</gene>
<name>A0A2Y9BL47_9FIRM</name>
<protein>
    <submittedName>
        <fullName evidence="8">Putative ABC transport system permease protein</fullName>
    </submittedName>
</protein>
<proteinExistence type="predicted"/>
<keyword evidence="5 6" id="KW-0472">Membrane</keyword>
<feature type="transmembrane region" description="Helical" evidence="6">
    <location>
        <begin position="164"/>
        <end position="188"/>
    </location>
</feature>
<feature type="domain" description="ABC3 transporter permease C-terminal" evidence="7">
    <location>
        <begin position="446"/>
        <end position="556"/>
    </location>
</feature>